<gene>
    <name evidence="15" type="ORF">M427DRAFT_52081</name>
</gene>
<dbReference type="InterPro" id="IPR039627">
    <property type="entry name" value="Yme2_C"/>
</dbReference>
<dbReference type="PROSITE" id="PS50102">
    <property type="entry name" value="RRM"/>
    <property type="match status" value="1"/>
</dbReference>
<evidence type="ECO:0000256" key="3">
    <source>
        <dbReference type="ARBA" id="ARBA00020222"/>
    </source>
</evidence>
<evidence type="ECO:0000256" key="11">
    <source>
        <dbReference type="PROSITE-ProRule" id="PRU00176"/>
    </source>
</evidence>
<dbReference type="SMART" id="SM00360">
    <property type="entry name" value="RRM"/>
    <property type="match status" value="1"/>
</dbReference>
<dbReference type="OMA" id="FQFFRPY"/>
<evidence type="ECO:0000256" key="9">
    <source>
        <dbReference type="ARBA" id="ARBA00023136"/>
    </source>
</evidence>
<feature type="region of interest" description="Disordered" evidence="13">
    <location>
        <begin position="561"/>
        <end position="584"/>
    </location>
</feature>
<dbReference type="Gene3D" id="3.30.70.330">
    <property type="match status" value="1"/>
</dbReference>
<proteinExistence type="inferred from homology"/>
<reference evidence="15 16" key="1">
    <citation type="journal article" date="2015" name="Genome Biol. Evol.">
        <title>Phylogenomic analyses indicate that early fungi evolved digesting cell walls of algal ancestors of land plants.</title>
        <authorList>
            <person name="Chang Y."/>
            <person name="Wang S."/>
            <person name="Sekimoto S."/>
            <person name="Aerts A.L."/>
            <person name="Choi C."/>
            <person name="Clum A."/>
            <person name="LaButti K.M."/>
            <person name="Lindquist E.A."/>
            <person name="Yee Ngan C."/>
            <person name="Ohm R.A."/>
            <person name="Salamov A.A."/>
            <person name="Grigoriev I.V."/>
            <person name="Spatafora J.W."/>
            <person name="Berbee M.L."/>
        </authorList>
    </citation>
    <scope>NUCLEOTIDE SEQUENCE [LARGE SCALE GENOMIC DNA]</scope>
    <source>
        <strain evidence="15 16">JEL478</strain>
    </source>
</reference>
<evidence type="ECO:0000256" key="10">
    <source>
        <dbReference type="ARBA" id="ARBA00025276"/>
    </source>
</evidence>
<feature type="region of interest" description="Disordered" evidence="13">
    <location>
        <begin position="97"/>
        <end position="124"/>
    </location>
</feature>
<keyword evidence="4" id="KW-0812">Transmembrane</keyword>
<feature type="compositionally biased region" description="Low complexity" evidence="13">
    <location>
        <begin position="107"/>
        <end position="124"/>
    </location>
</feature>
<dbReference type="Pfam" id="PF00076">
    <property type="entry name" value="RRM_1"/>
    <property type="match status" value="1"/>
</dbReference>
<evidence type="ECO:0000313" key="16">
    <source>
        <dbReference type="Proteomes" id="UP000070544"/>
    </source>
</evidence>
<evidence type="ECO:0000256" key="1">
    <source>
        <dbReference type="ARBA" id="ARBA00004434"/>
    </source>
</evidence>
<dbReference type="PANTHER" id="PTHR32198">
    <property type="entry name" value="MITOCHONDRIAL ESCAPE PROTEIN 2"/>
    <property type="match status" value="1"/>
</dbReference>
<comment type="function">
    <text evidence="10 12">Plays a role in maintaining the mitochondrial genome and in controlling the mtDNA escape. Involved in the regulation of mtDNA nucleotide structure and number. May have a dispensable role in early maturation of pre-rRNA.</text>
</comment>
<dbReference type="InterPro" id="IPR000504">
    <property type="entry name" value="RRM_dom"/>
</dbReference>
<keyword evidence="16" id="KW-1185">Reference proteome</keyword>
<evidence type="ECO:0000256" key="12">
    <source>
        <dbReference type="RuleBase" id="RU367108"/>
    </source>
</evidence>
<dbReference type="GO" id="GO:0003723">
    <property type="term" value="F:RNA binding"/>
    <property type="evidence" value="ECO:0007669"/>
    <property type="project" value="UniProtKB-UniRule"/>
</dbReference>
<keyword evidence="12" id="KW-0507">mRNA processing</keyword>
<comment type="similarity">
    <text evidence="2 12">Belongs to the YME2 family.</text>
</comment>
<protein>
    <recommendedName>
        <fullName evidence="3 12">Mitochondrial escape protein 2</fullName>
    </recommendedName>
</protein>
<name>A0A139AVG1_GONPJ</name>
<dbReference type="OrthoDB" id="10267654at2759"/>
<keyword evidence="9" id="KW-0472">Membrane</keyword>
<dbReference type="Proteomes" id="UP000070544">
    <property type="component" value="Unassembled WGS sequence"/>
</dbReference>
<evidence type="ECO:0000256" key="8">
    <source>
        <dbReference type="ARBA" id="ARBA00023128"/>
    </source>
</evidence>
<dbReference type="InterPro" id="IPR035979">
    <property type="entry name" value="RBD_domain_sf"/>
</dbReference>
<dbReference type="GO" id="GO:0005743">
    <property type="term" value="C:mitochondrial inner membrane"/>
    <property type="evidence" value="ECO:0007669"/>
    <property type="project" value="UniProtKB-SubCell"/>
</dbReference>
<keyword evidence="8 12" id="KW-0496">Mitochondrion</keyword>
<comment type="subcellular location">
    <subcellularLocation>
        <location evidence="1 12">Mitochondrion inner membrane</location>
        <topology evidence="1 12">Single-pass membrane protein</topology>
    </subcellularLocation>
</comment>
<evidence type="ECO:0000259" key="14">
    <source>
        <dbReference type="PROSITE" id="PS50102"/>
    </source>
</evidence>
<dbReference type="InterPro" id="IPR018850">
    <property type="entry name" value="Mt_escape_2_C"/>
</dbReference>
<evidence type="ECO:0000256" key="5">
    <source>
        <dbReference type="ARBA" id="ARBA00022792"/>
    </source>
</evidence>
<keyword evidence="5 12" id="KW-0999">Mitochondrion inner membrane</keyword>
<dbReference type="PANTHER" id="PTHR32198:SF2">
    <property type="entry name" value="MITOCHONDRIAL ESCAPE PROTEIN 2"/>
    <property type="match status" value="1"/>
</dbReference>
<sequence>MSLSYLGFASRLPLGSLAGMASRTSRVVPSLLHLQTFSNTSNSRPINPSFSFNLRLSRNFSGLNSVRLANEAPPKPPPLQGGHDVIISASVETAQGIPGEETVASRTSTSPTGVGSPTSAVTSTVTTSVPEVPGVPMQDAALWYSNVVPVRMGWWDVRYLFVSVKPTTLATYAESHLLPPTFPHPFVVRSVVASPKEGGMVLNYSYGGETKEALEMVAEWVRKKHVRRFWEWWQEVGVWEVKGHPFVEDMTLRFPSPTLRVEFLRGPDLTTEQLFREFRPYGKIVDVQGPFPPQVAGNPRYAFVTFRSLRSATTARNSAHGEENGTTLLGVSYERRQKVFSSLLDWINKHMRAMVLAATAIAAFVSYTLLDPLREFFIINKVTNRFSLSRLESLFTHPAASSLHGLDSSDDMDLVKVGERLKSIFESSPDTFVVITGPEGSGKKELLTALGENVKHHLVIDAEALLSQSTDERVLAHLAQQTGYRPSFSGFSKLAGLADAGITAMTGQKANLSSTPQDSAKSVLEKVAGALGRIVEEQAEGSAARAAATGAAVHVPLVKSQKRRFSTSRPSPKVSSADKAAGEMEGTELAPLVEGEQREDKALEAAVVQDEARDAIHYPVVVITGFLKNSRGKAGKNAWMSDLLAEWGALLVQNDLAHVVFETGNPGAGKTLGKFLPSRPFEVITLTDAPVERATRFVQARLSGEAEAIAKRGESLSAESLREYLEGLGGRMTDLSLWVQKVKAGLTFKESFEELVSKSISEIRKSGFGDNPDETKKLPWSQQQFWQIVLALADKEEVSFDALKYGLVFRGDESPLLAMEEEQLISISLQNGRPYSVHAARPVYRTAFKHIVNTDVRYTASMNWQLSKYVIAKETENIRTCETELSQLASIIGDTSGMKSSLTREARQALEHRANHLAGEVAKSTKKIGDLSVTATQWKGKMLESIRASNEDSSVIWN</sequence>
<dbReference type="AlphaFoldDB" id="A0A139AVG1"/>
<keyword evidence="6" id="KW-0809">Transit peptide</keyword>
<dbReference type="GO" id="GO:0006397">
    <property type="term" value="P:mRNA processing"/>
    <property type="evidence" value="ECO:0007669"/>
    <property type="project" value="UniProtKB-UniRule"/>
</dbReference>
<dbReference type="Pfam" id="PF10443">
    <property type="entry name" value="RNA12"/>
    <property type="match status" value="1"/>
</dbReference>
<keyword evidence="11 12" id="KW-0694">RNA-binding</keyword>
<evidence type="ECO:0000256" key="2">
    <source>
        <dbReference type="ARBA" id="ARBA00010320"/>
    </source>
</evidence>
<keyword evidence="7" id="KW-1133">Transmembrane helix</keyword>
<dbReference type="STRING" id="1344416.A0A139AVG1"/>
<feature type="domain" description="RRM" evidence="14">
    <location>
        <begin position="257"/>
        <end position="336"/>
    </location>
</feature>
<evidence type="ECO:0000313" key="15">
    <source>
        <dbReference type="EMBL" id="KXS20465.1"/>
    </source>
</evidence>
<accession>A0A139AVG1</accession>
<evidence type="ECO:0000256" key="6">
    <source>
        <dbReference type="ARBA" id="ARBA00022946"/>
    </source>
</evidence>
<evidence type="ECO:0000256" key="4">
    <source>
        <dbReference type="ARBA" id="ARBA00022692"/>
    </source>
</evidence>
<dbReference type="EMBL" id="KQ965735">
    <property type="protein sequence ID" value="KXS20465.1"/>
    <property type="molecule type" value="Genomic_DNA"/>
</dbReference>
<evidence type="ECO:0000256" key="7">
    <source>
        <dbReference type="ARBA" id="ARBA00022989"/>
    </source>
</evidence>
<dbReference type="InterPro" id="IPR012677">
    <property type="entry name" value="Nucleotide-bd_a/b_plait_sf"/>
</dbReference>
<dbReference type="SUPFAM" id="SSF54928">
    <property type="entry name" value="RNA-binding domain, RBD"/>
    <property type="match status" value="1"/>
</dbReference>
<evidence type="ECO:0000256" key="13">
    <source>
        <dbReference type="SAM" id="MobiDB-lite"/>
    </source>
</evidence>
<organism evidence="15 16">
    <name type="scientific">Gonapodya prolifera (strain JEL478)</name>
    <name type="common">Monoblepharis prolifera</name>
    <dbReference type="NCBI Taxonomy" id="1344416"/>
    <lineage>
        <taxon>Eukaryota</taxon>
        <taxon>Fungi</taxon>
        <taxon>Fungi incertae sedis</taxon>
        <taxon>Chytridiomycota</taxon>
        <taxon>Chytridiomycota incertae sedis</taxon>
        <taxon>Monoblepharidomycetes</taxon>
        <taxon>Monoblepharidales</taxon>
        <taxon>Gonapodyaceae</taxon>
        <taxon>Gonapodya</taxon>
    </lineage>
</organism>